<keyword evidence="2" id="KW-0963">Cytoplasm</keyword>
<dbReference type="PANTHER" id="PTHR46545:SF1">
    <property type="entry name" value="LEUCINE-RICH REPEAT-CONTAINING PROTEIN 51"/>
    <property type="match status" value="1"/>
</dbReference>
<dbReference type="OrthoDB" id="433501at2759"/>
<dbReference type="Proteomes" id="UP000673691">
    <property type="component" value="Unassembled WGS sequence"/>
</dbReference>
<dbReference type="PANTHER" id="PTHR46545">
    <property type="entry name" value="LEUCINE-RICH REPEAT-CONTAINING PROTEIN 51"/>
    <property type="match status" value="1"/>
</dbReference>
<evidence type="ECO:0000256" key="4">
    <source>
        <dbReference type="ARBA" id="ARBA00022737"/>
    </source>
</evidence>
<keyword evidence="7" id="KW-1185">Reference proteome</keyword>
<dbReference type="AlphaFoldDB" id="A0A8H7ZXI2"/>
<dbReference type="SUPFAM" id="SSF52058">
    <property type="entry name" value="L domain-like"/>
    <property type="match status" value="1"/>
</dbReference>
<reference evidence="6 7" key="1">
    <citation type="journal article" name="Sci. Rep.">
        <title>Genome-scale phylogenetic analyses confirm Olpidium as the closest living zoosporic fungus to the non-flagellated, terrestrial fungi.</title>
        <authorList>
            <person name="Chang Y."/>
            <person name="Rochon D."/>
            <person name="Sekimoto S."/>
            <person name="Wang Y."/>
            <person name="Chovatia M."/>
            <person name="Sandor L."/>
            <person name="Salamov A."/>
            <person name="Grigoriev I.V."/>
            <person name="Stajich J.E."/>
            <person name="Spatafora J.W."/>
        </authorList>
    </citation>
    <scope>NUCLEOTIDE SEQUENCE [LARGE SCALE GENOMIC DNA]</scope>
    <source>
        <strain evidence="6">S191</strain>
    </source>
</reference>
<gene>
    <name evidence="6" type="ORF">BJ554DRAFT_6608</name>
</gene>
<evidence type="ECO:0008006" key="8">
    <source>
        <dbReference type="Google" id="ProtNLM"/>
    </source>
</evidence>
<organism evidence="6 7">
    <name type="scientific">Olpidium bornovanus</name>
    <dbReference type="NCBI Taxonomy" id="278681"/>
    <lineage>
        <taxon>Eukaryota</taxon>
        <taxon>Fungi</taxon>
        <taxon>Fungi incertae sedis</taxon>
        <taxon>Olpidiomycota</taxon>
        <taxon>Olpidiomycotina</taxon>
        <taxon>Olpidiomycetes</taxon>
        <taxon>Olpidiales</taxon>
        <taxon>Olpidiaceae</taxon>
        <taxon>Olpidium</taxon>
    </lineage>
</organism>
<protein>
    <recommendedName>
        <fullName evidence="8">Leucine-rich repeat-containing protein 51</fullName>
    </recommendedName>
</protein>
<name>A0A8H7ZXI2_9FUNG</name>
<keyword evidence="3" id="KW-0433">Leucine-rich repeat</keyword>
<dbReference type="InterPro" id="IPR032675">
    <property type="entry name" value="LRR_dom_sf"/>
</dbReference>
<feature type="non-terminal residue" evidence="6">
    <location>
        <position position="1"/>
    </location>
</feature>
<dbReference type="Gene3D" id="3.80.10.10">
    <property type="entry name" value="Ribonuclease Inhibitor"/>
    <property type="match status" value="1"/>
</dbReference>
<evidence type="ECO:0000256" key="1">
    <source>
        <dbReference type="ARBA" id="ARBA00004496"/>
    </source>
</evidence>
<evidence type="ECO:0000256" key="5">
    <source>
        <dbReference type="SAM" id="MobiDB-lite"/>
    </source>
</evidence>
<comment type="subcellular location">
    <subcellularLocation>
        <location evidence="1">Cytoplasm</location>
    </subcellularLocation>
</comment>
<sequence length="89" mass="10124">RADVAHANEIQHLCEVDKLAALPKLHTLTLHGNPMENVRGYRLYVVYRLPNLRHLDFCAVTKAERATARRQGPFITAKPSRTLAPKERP</sequence>
<evidence type="ECO:0000313" key="6">
    <source>
        <dbReference type="EMBL" id="KAG5461230.1"/>
    </source>
</evidence>
<dbReference type="EMBL" id="JAEFCI010003974">
    <property type="protein sequence ID" value="KAG5461230.1"/>
    <property type="molecule type" value="Genomic_DNA"/>
</dbReference>
<feature type="region of interest" description="Disordered" evidence="5">
    <location>
        <begin position="70"/>
        <end position="89"/>
    </location>
</feature>
<dbReference type="Pfam" id="PF14580">
    <property type="entry name" value="LRR_9"/>
    <property type="match status" value="1"/>
</dbReference>
<evidence type="ECO:0000256" key="2">
    <source>
        <dbReference type="ARBA" id="ARBA00022490"/>
    </source>
</evidence>
<comment type="caution">
    <text evidence="6">The sequence shown here is derived from an EMBL/GenBank/DDBJ whole genome shotgun (WGS) entry which is preliminary data.</text>
</comment>
<proteinExistence type="predicted"/>
<evidence type="ECO:0000256" key="3">
    <source>
        <dbReference type="ARBA" id="ARBA00022614"/>
    </source>
</evidence>
<dbReference type="GO" id="GO:0005737">
    <property type="term" value="C:cytoplasm"/>
    <property type="evidence" value="ECO:0007669"/>
    <property type="project" value="UniProtKB-SubCell"/>
</dbReference>
<keyword evidence="4" id="KW-0677">Repeat</keyword>
<evidence type="ECO:0000313" key="7">
    <source>
        <dbReference type="Proteomes" id="UP000673691"/>
    </source>
</evidence>
<accession>A0A8H7ZXI2</accession>